<dbReference type="InterPro" id="IPR036390">
    <property type="entry name" value="WH_DNA-bd_sf"/>
</dbReference>
<dbReference type="Gene3D" id="1.10.10.10">
    <property type="entry name" value="Winged helix-like DNA-binding domain superfamily/Winged helix DNA-binding domain"/>
    <property type="match status" value="1"/>
</dbReference>
<dbReference type="FunFam" id="1.10.10.10:FF:000026">
    <property type="entry name" value="HTH-type transcriptional regulator IscR"/>
    <property type="match status" value="1"/>
</dbReference>
<dbReference type="NCBIfam" id="TIGR00738">
    <property type="entry name" value="rrf2_super"/>
    <property type="match status" value="1"/>
</dbReference>
<dbReference type="GO" id="GO:0005829">
    <property type="term" value="C:cytosol"/>
    <property type="evidence" value="ECO:0007669"/>
    <property type="project" value="TreeGrafter"/>
</dbReference>
<evidence type="ECO:0000313" key="2">
    <source>
        <dbReference type="EMBL" id="RCN59142.1"/>
    </source>
</evidence>
<dbReference type="PANTHER" id="PTHR33221">
    <property type="entry name" value="WINGED HELIX-TURN-HELIX TRANSCRIPTIONAL REGULATOR, RRF2 FAMILY"/>
    <property type="match status" value="1"/>
</dbReference>
<name>A0A1C2FYI4_9GAMM</name>
<keyword evidence="3" id="KW-1185">Reference proteome</keyword>
<organism evidence="2 3">
    <name type="scientific">Acidiferrobacter thiooxydans</name>
    <dbReference type="NCBI Taxonomy" id="163359"/>
    <lineage>
        <taxon>Bacteria</taxon>
        <taxon>Pseudomonadati</taxon>
        <taxon>Pseudomonadota</taxon>
        <taxon>Gammaproteobacteria</taxon>
        <taxon>Acidiferrobacterales</taxon>
        <taxon>Acidiferrobacteraceae</taxon>
        <taxon>Acidiferrobacter</taxon>
    </lineage>
</organism>
<dbReference type="InterPro" id="IPR030489">
    <property type="entry name" value="TR_Rrf2-type_CS"/>
</dbReference>
<dbReference type="InterPro" id="IPR036388">
    <property type="entry name" value="WH-like_DNA-bd_sf"/>
</dbReference>
<dbReference type="EMBL" id="PSYR01000001">
    <property type="protein sequence ID" value="RCN59142.1"/>
    <property type="molecule type" value="Genomic_DNA"/>
</dbReference>
<dbReference type="GO" id="GO:0003690">
    <property type="term" value="F:double-stranded DNA binding"/>
    <property type="evidence" value="ECO:0007669"/>
    <property type="project" value="InterPro"/>
</dbReference>
<comment type="caution">
    <text evidence="2">The sequence shown here is derived from an EMBL/GenBank/DDBJ whole genome shotgun (WGS) entry which is preliminary data.</text>
</comment>
<dbReference type="PANTHER" id="PTHR33221:SF5">
    <property type="entry name" value="HTH-TYPE TRANSCRIPTIONAL REGULATOR ISCR"/>
    <property type="match status" value="1"/>
</dbReference>
<dbReference type="PROSITE" id="PS01332">
    <property type="entry name" value="HTH_RRF2_1"/>
    <property type="match status" value="1"/>
</dbReference>
<dbReference type="STRING" id="163359.A9R16_02755"/>
<evidence type="ECO:0000313" key="3">
    <source>
        <dbReference type="Proteomes" id="UP000253250"/>
    </source>
</evidence>
<protein>
    <submittedName>
        <fullName evidence="2">Fe-S cluster assembly transcriptional regulator IscR</fullName>
    </submittedName>
</protein>
<dbReference type="NCBIfam" id="TIGR02010">
    <property type="entry name" value="IscR"/>
    <property type="match status" value="1"/>
</dbReference>
<evidence type="ECO:0000256" key="1">
    <source>
        <dbReference type="ARBA" id="ARBA00023125"/>
    </source>
</evidence>
<dbReference type="InterPro" id="IPR000944">
    <property type="entry name" value="Tscrpt_reg_Rrf2"/>
</dbReference>
<dbReference type="GO" id="GO:0003700">
    <property type="term" value="F:DNA-binding transcription factor activity"/>
    <property type="evidence" value="ECO:0007669"/>
    <property type="project" value="InterPro"/>
</dbReference>
<sequence length="167" mass="18173">MKLTTKGRYAVTAMLDLAVHQHHDTVALADIAARQGISLSYLEQLFAKLRRKGLVASVRGPGGGYSLALPAARISVAQIVMAINENIDATRCGGEENCHGEERCLTHQLWTELSRRIYEFLDGITLATLVSEPEVQEVVMRQAKRPKAGLPINGSGNGSKYEKADLS</sequence>
<dbReference type="AlphaFoldDB" id="A0A1C2FYI4"/>
<dbReference type="Proteomes" id="UP000253250">
    <property type="component" value="Unassembled WGS sequence"/>
</dbReference>
<keyword evidence="1" id="KW-0238">DNA-binding</keyword>
<dbReference type="SUPFAM" id="SSF46785">
    <property type="entry name" value="Winged helix' DNA-binding domain"/>
    <property type="match status" value="1"/>
</dbReference>
<dbReference type="RefSeq" id="WP_065971802.1">
    <property type="nucleotide sequence ID" value="NZ_CP080624.1"/>
</dbReference>
<gene>
    <name evidence="2" type="primary">iscR</name>
    <name evidence="2" type="ORF">C4900_05315</name>
</gene>
<dbReference type="OrthoDB" id="9808360at2"/>
<dbReference type="InterPro" id="IPR010242">
    <property type="entry name" value="TF_HTH_IscR"/>
</dbReference>
<accession>A0A1C2FYI4</accession>
<reference evidence="2 3" key="1">
    <citation type="submission" date="2018-02" db="EMBL/GenBank/DDBJ databases">
        <title>Insights into the biology of acidophilic members of the Acidiferrobacteraceae family derived from comparative genomic analyses.</title>
        <authorList>
            <person name="Issotta F."/>
            <person name="Thyssen C."/>
            <person name="Mena C."/>
            <person name="Moya A."/>
            <person name="Bellenberg S."/>
            <person name="Sproer C."/>
            <person name="Covarrubias P.C."/>
            <person name="Sand W."/>
            <person name="Quatrini R."/>
            <person name="Vera M."/>
        </authorList>
    </citation>
    <scope>NUCLEOTIDE SEQUENCE [LARGE SCALE GENOMIC DNA]</scope>
    <source>
        <strain evidence="3">m-1</strain>
    </source>
</reference>
<proteinExistence type="predicted"/>
<dbReference type="PROSITE" id="PS51197">
    <property type="entry name" value="HTH_RRF2_2"/>
    <property type="match status" value="1"/>
</dbReference>
<dbReference type="Pfam" id="PF02082">
    <property type="entry name" value="Rrf2"/>
    <property type="match status" value="1"/>
</dbReference>